<dbReference type="Gramene" id="OE9A111089T1">
    <property type="protein sequence ID" value="OE9A111089C1"/>
    <property type="gene ID" value="OE9A111089"/>
</dbReference>
<reference evidence="2 3" key="1">
    <citation type="submission" date="2019-12" db="EMBL/GenBank/DDBJ databases">
        <authorList>
            <person name="Alioto T."/>
            <person name="Alioto T."/>
            <person name="Gomez Garrido J."/>
        </authorList>
    </citation>
    <scope>NUCLEOTIDE SEQUENCE [LARGE SCALE GENOMIC DNA]</scope>
</reference>
<proteinExistence type="predicted"/>
<keyword evidence="3" id="KW-1185">Reference proteome</keyword>
<organism evidence="2 3">
    <name type="scientific">Olea europaea subsp. europaea</name>
    <dbReference type="NCBI Taxonomy" id="158383"/>
    <lineage>
        <taxon>Eukaryota</taxon>
        <taxon>Viridiplantae</taxon>
        <taxon>Streptophyta</taxon>
        <taxon>Embryophyta</taxon>
        <taxon>Tracheophyta</taxon>
        <taxon>Spermatophyta</taxon>
        <taxon>Magnoliopsida</taxon>
        <taxon>eudicotyledons</taxon>
        <taxon>Gunneridae</taxon>
        <taxon>Pentapetalae</taxon>
        <taxon>asterids</taxon>
        <taxon>lamiids</taxon>
        <taxon>Lamiales</taxon>
        <taxon>Oleaceae</taxon>
        <taxon>Oleeae</taxon>
        <taxon>Olea</taxon>
    </lineage>
</organism>
<dbReference type="InterPro" id="IPR053793">
    <property type="entry name" value="PB1-like"/>
</dbReference>
<protein>
    <submittedName>
        <fullName evidence="2">Auxin response factor 18-like</fullName>
    </submittedName>
</protein>
<name>A0A8S0U8S3_OLEEU</name>
<evidence type="ECO:0000313" key="2">
    <source>
        <dbReference type="EMBL" id="CAA3013105.1"/>
    </source>
</evidence>
<dbReference type="AlphaFoldDB" id="A0A8S0U8S3"/>
<accession>A0A8S0U8S3</accession>
<dbReference type="EMBL" id="CACTIH010007422">
    <property type="protein sequence ID" value="CAA3013105.1"/>
    <property type="molecule type" value="Genomic_DNA"/>
</dbReference>
<feature type="domain" description="PB1" evidence="1">
    <location>
        <begin position="34"/>
        <end position="114"/>
    </location>
</feature>
<dbReference type="Gene3D" id="3.10.20.90">
    <property type="entry name" value="Phosphatidylinositol 3-kinase Catalytic Subunit, Chain A, domain 1"/>
    <property type="match status" value="1"/>
</dbReference>
<dbReference type="OrthoDB" id="1731601at2759"/>
<dbReference type="Proteomes" id="UP000594638">
    <property type="component" value="Unassembled WGS sequence"/>
</dbReference>
<evidence type="ECO:0000259" key="1">
    <source>
        <dbReference type="PROSITE" id="PS51745"/>
    </source>
</evidence>
<sequence>MGNTFDGTDHVIHLHGTPEQSLREGFHSELDLEASHCKVFMESEDVGRTVNLSLLGSYEELCRKLASMFDIDNFEVMNHVHYRDVTGAVRQLVDEPFRDFSKKARRLRILTDSSSVNVGM</sequence>
<gene>
    <name evidence="2" type="ORF">OLEA9_A111089</name>
</gene>
<comment type="caution">
    <text evidence="2">The sequence shown here is derived from an EMBL/GenBank/DDBJ whole genome shotgun (WGS) entry which is preliminary data.</text>
</comment>
<dbReference type="PROSITE" id="PS51745">
    <property type="entry name" value="PB1"/>
    <property type="match status" value="1"/>
</dbReference>
<evidence type="ECO:0000313" key="3">
    <source>
        <dbReference type="Proteomes" id="UP000594638"/>
    </source>
</evidence>